<evidence type="ECO:0000256" key="1">
    <source>
        <dbReference type="SAM" id="Coils"/>
    </source>
</evidence>
<dbReference type="OrthoDB" id="3261168at2"/>
<dbReference type="RefSeq" id="WP_152230271.1">
    <property type="nucleotide sequence ID" value="NZ_BAAAOT010000004.1"/>
</dbReference>
<dbReference type="AlphaFoldDB" id="A0A7J9USW2"/>
<proteinExistence type="predicted"/>
<evidence type="ECO:0000256" key="2">
    <source>
        <dbReference type="SAM" id="Phobius"/>
    </source>
</evidence>
<feature type="coiled-coil region" evidence="1">
    <location>
        <begin position="80"/>
        <end position="114"/>
    </location>
</feature>
<keyword evidence="2" id="KW-0812">Transmembrane</keyword>
<name>A0A7J9USW2_9MICO</name>
<gene>
    <name evidence="3" type="ORF">GB882_03235</name>
</gene>
<protein>
    <submittedName>
        <fullName evidence="3">DUF2304 family protein</fullName>
    </submittedName>
</protein>
<keyword evidence="1" id="KW-0175">Coiled coil</keyword>
<dbReference type="Pfam" id="PF10066">
    <property type="entry name" value="DUF2304"/>
    <property type="match status" value="1"/>
</dbReference>
<reference evidence="3 4" key="1">
    <citation type="submission" date="2019-10" db="EMBL/GenBank/DDBJ databases">
        <title>Georgenia wutianyii sp. nov. and Georgenia yuyongxinii sp. nov. isolated from plateau pika (Ochotona curzoniae) in the Qinghai-Tibet plateau of China.</title>
        <authorList>
            <person name="Tian Z."/>
        </authorList>
    </citation>
    <scope>NUCLEOTIDE SEQUENCE [LARGE SCALE GENOMIC DNA]</scope>
    <source>
        <strain evidence="3 4">JCM 15130</strain>
    </source>
</reference>
<sequence length="127" mass="14088">MSGYVFAICFAVLTVLVIFSLLRSRHMREKYATAWMLVAVAVLVVAVFPGILDWLAALFGIKTPINLVFFVASLALLLISVQYSVELSRLEERSRKLSEEVAILRAEVEDVRAAVEGGQTNGRTSRQ</sequence>
<evidence type="ECO:0000313" key="4">
    <source>
        <dbReference type="Proteomes" id="UP000429644"/>
    </source>
</evidence>
<dbReference type="EMBL" id="WHPD01000708">
    <property type="protein sequence ID" value="MPV87668.1"/>
    <property type="molecule type" value="Genomic_DNA"/>
</dbReference>
<dbReference type="InterPro" id="IPR019277">
    <property type="entry name" value="DUF2304"/>
</dbReference>
<keyword evidence="2" id="KW-1133">Transmembrane helix</keyword>
<comment type="caution">
    <text evidence="3">The sequence shown here is derived from an EMBL/GenBank/DDBJ whole genome shotgun (WGS) entry which is preliminary data.</text>
</comment>
<feature type="transmembrane region" description="Helical" evidence="2">
    <location>
        <begin position="5"/>
        <end position="22"/>
    </location>
</feature>
<feature type="transmembrane region" description="Helical" evidence="2">
    <location>
        <begin position="34"/>
        <end position="61"/>
    </location>
</feature>
<dbReference type="Proteomes" id="UP000429644">
    <property type="component" value="Unassembled WGS sequence"/>
</dbReference>
<evidence type="ECO:0000313" key="3">
    <source>
        <dbReference type="EMBL" id="MPV87668.1"/>
    </source>
</evidence>
<accession>A0A7J9USW2</accession>
<organism evidence="3 4">
    <name type="scientific">Georgenia ruanii</name>
    <dbReference type="NCBI Taxonomy" id="348442"/>
    <lineage>
        <taxon>Bacteria</taxon>
        <taxon>Bacillati</taxon>
        <taxon>Actinomycetota</taxon>
        <taxon>Actinomycetes</taxon>
        <taxon>Micrococcales</taxon>
        <taxon>Bogoriellaceae</taxon>
        <taxon>Georgenia</taxon>
    </lineage>
</organism>
<keyword evidence="4" id="KW-1185">Reference proteome</keyword>
<keyword evidence="2" id="KW-0472">Membrane</keyword>
<feature type="transmembrane region" description="Helical" evidence="2">
    <location>
        <begin position="67"/>
        <end position="85"/>
    </location>
</feature>